<reference evidence="1" key="1">
    <citation type="submission" date="2022-11" db="EMBL/GenBank/DDBJ databases">
        <authorList>
            <person name="Kikuchi T."/>
        </authorList>
    </citation>
    <scope>NUCLEOTIDE SEQUENCE</scope>
    <source>
        <strain evidence="1">PS1010</strain>
    </source>
</reference>
<sequence>MIGLVGRKKTQDEKDEKRKKAAKVGGFIVRDFVYNEALLRAGKTEENNETNCIFRWVCWYHLIHWKIHQLFYHLDSTSSRLPVFRTNVNLTSAWTDLDEFWKTSVHQEHKSPTSLNMVNIF</sequence>
<proteinExistence type="predicted"/>
<accession>A0A9P1IUT5</accession>
<dbReference type="AlphaFoldDB" id="A0A9P1IUT5"/>
<keyword evidence="2" id="KW-1185">Reference proteome</keyword>
<organism evidence="1 2">
    <name type="scientific">Caenorhabditis angaria</name>
    <dbReference type="NCBI Taxonomy" id="860376"/>
    <lineage>
        <taxon>Eukaryota</taxon>
        <taxon>Metazoa</taxon>
        <taxon>Ecdysozoa</taxon>
        <taxon>Nematoda</taxon>
        <taxon>Chromadorea</taxon>
        <taxon>Rhabditida</taxon>
        <taxon>Rhabditina</taxon>
        <taxon>Rhabditomorpha</taxon>
        <taxon>Rhabditoidea</taxon>
        <taxon>Rhabditidae</taxon>
        <taxon>Peloderinae</taxon>
        <taxon>Caenorhabditis</taxon>
    </lineage>
</organism>
<dbReference type="Proteomes" id="UP001152747">
    <property type="component" value="Unassembled WGS sequence"/>
</dbReference>
<evidence type="ECO:0000313" key="1">
    <source>
        <dbReference type="EMBL" id="CAI5450592.1"/>
    </source>
</evidence>
<evidence type="ECO:0000313" key="2">
    <source>
        <dbReference type="Proteomes" id="UP001152747"/>
    </source>
</evidence>
<protein>
    <submittedName>
        <fullName evidence="1">Uncharacterized protein</fullName>
    </submittedName>
</protein>
<gene>
    <name evidence="1" type="ORF">CAMP_LOCUS13229</name>
</gene>
<comment type="caution">
    <text evidence="1">The sequence shown here is derived from an EMBL/GenBank/DDBJ whole genome shotgun (WGS) entry which is preliminary data.</text>
</comment>
<dbReference type="EMBL" id="CANHGI010000005">
    <property type="protein sequence ID" value="CAI5450592.1"/>
    <property type="molecule type" value="Genomic_DNA"/>
</dbReference>
<name>A0A9P1IUT5_9PELO</name>